<dbReference type="InterPro" id="IPR043367">
    <property type="entry name" value="PLIP1/2/3"/>
</dbReference>
<name>A0A8T0H9Z6_CERPU</name>
<feature type="domain" description="Fungal lipase-type" evidence="2">
    <location>
        <begin position="309"/>
        <end position="446"/>
    </location>
</feature>
<dbReference type="Gene3D" id="3.40.50.1820">
    <property type="entry name" value="alpha/beta hydrolase"/>
    <property type="match status" value="1"/>
</dbReference>
<evidence type="ECO:0000256" key="1">
    <source>
        <dbReference type="SAM" id="MobiDB-lite"/>
    </source>
</evidence>
<dbReference type="CDD" id="cd00519">
    <property type="entry name" value="Lipase_3"/>
    <property type="match status" value="1"/>
</dbReference>
<gene>
    <name evidence="3" type="ORF">KC19_7G153500</name>
</gene>
<dbReference type="InterPro" id="IPR029058">
    <property type="entry name" value="AB_hydrolase_fold"/>
</dbReference>
<evidence type="ECO:0000259" key="2">
    <source>
        <dbReference type="Pfam" id="PF01764"/>
    </source>
</evidence>
<proteinExistence type="predicted"/>
<evidence type="ECO:0000313" key="4">
    <source>
        <dbReference type="Proteomes" id="UP000822688"/>
    </source>
</evidence>
<dbReference type="SUPFAM" id="SSF53474">
    <property type="entry name" value="alpha/beta-Hydrolases"/>
    <property type="match status" value="1"/>
</dbReference>
<accession>A0A8T0H9Z6</accession>
<evidence type="ECO:0000313" key="3">
    <source>
        <dbReference type="EMBL" id="KAG0567675.1"/>
    </source>
</evidence>
<dbReference type="EMBL" id="CM026428">
    <property type="protein sequence ID" value="KAG0567675.1"/>
    <property type="molecule type" value="Genomic_DNA"/>
</dbReference>
<sequence>MEAVLVRATVATAGAVLQAGSHGHAIQVRVIAAERSSKVAPAGAADSSRKGSFRQSGFAAPHWSASSQSEMLQGPMRILWNSGCNIDQASRISEETSTILDEEELEEGFVNFETLDQSVADGNDDEVGCEYSRVVHTQESFTKFLRPLVSAKELKDVAQACYLSNLAYIISEIKGDELERDHRLRLITSSIQHENAAVTAQFNKTLRAPATAYALAATASYLQSRNGSGSKGSPKGEKSEKSAISSDVYSRAVDHEMAFAMSTFMDTAETNLSETSNLGGDGDVVTPTSNSSACGWFVCDEQATATRFFSIQGSESMASWKANLRFQPTQFENSNSGAMVHKGVYEIAKSLFDQMLPLVESHMAAYGRRAKISFTGHSLGGSLAVLLSLMFRSRGVVPVSALNQVYTFGAPSVLNGGNEFLKRLGFSPRHVQSVVIARDLVPRIFASDIPDQIVEVLKRVNHNFRNLPNFVTQRQLYTTTGQLLILQPEAQQAPGHPLLPSGSGLYRLDQPARVDSWNLANADTTDLRAAESCFLNSPHPLDIMSDPSAYGAEGAISRDHDPRSYRKAVNHVLKQTVRCLQRRKRMEIWHLREAMAQFPETDWPPSPAETPKRSKRTADSRAIFVHLDHDFSRSSGACNYLNLGLRKSIHTRGTNLIESSRSLGRSRYG</sequence>
<comment type="caution">
    <text evidence="3">The sequence shown here is derived from an EMBL/GenBank/DDBJ whole genome shotgun (WGS) entry which is preliminary data.</text>
</comment>
<dbReference type="GO" id="GO:0006629">
    <property type="term" value="P:lipid metabolic process"/>
    <property type="evidence" value="ECO:0007669"/>
    <property type="project" value="InterPro"/>
</dbReference>
<dbReference type="PANTHER" id="PTHR46483">
    <property type="entry name" value="PHOSPHOLIPASE A1 PLIP2, CHLOROPLASTIC"/>
    <property type="match status" value="1"/>
</dbReference>
<dbReference type="InterPro" id="IPR002921">
    <property type="entry name" value="Fungal_lipase-type"/>
</dbReference>
<feature type="region of interest" description="Disordered" evidence="1">
    <location>
        <begin position="224"/>
        <end position="245"/>
    </location>
</feature>
<dbReference type="AlphaFoldDB" id="A0A8T0H9Z6"/>
<protein>
    <recommendedName>
        <fullName evidence="2">Fungal lipase-type domain-containing protein</fullName>
    </recommendedName>
</protein>
<feature type="compositionally biased region" description="Low complexity" evidence="1">
    <location>
        <begin position="224"/>
        <end position="233"/>
    </location>
</feature>
<dbReference type="GO" id="GO:0008970">
    <property type="term" value="F:phospholipase A1 activity"/>
    <property type="evidence" value="ECO:0007669"/>
    <property type="project" value="InterPro"/>
</dbReference>
<dbReference type="Proteomes" id="UP000822688">
    <property type="component" value="Chromosome 7"/>
</dbReference>
<keyword evidence="4" id="KW-1185">Reference proteome</keyword>
<reference evidence="3" key="1">
    <citation type="submission" date="2020-06" db="EMBL/GenBank/DDBJ databases">
        <title>WGS assembly of Ceratodon purpureus strain R40.</title>
        <authorList>
            <person name="Carey S.B."/>
            <person name="Jenkins J."/>
            <person name="Shu S."/>
            <person name="Lovell J.T."/>
            <person name="Sreedasyam A."/>
            <person name="Maumus F."/>
            <person name="Tiley G.P."/>
            <person name="Fernandez-Pozo N."/>
            <person name="Barry K."/>
            <person name="Chen C."/>
            <person name="Wang M."/>
            <person name="Lipzen A."/>
            <person name="Daum C."/>
            <person name="Saski C.A."/>
            <person name="Payton A.C."/>
            <person name="Mcbreen J.C."/>
            <person name="Conrad R.E."/>
            <person name="Kollar L.M."/>
            <person name="Olsson S."/>
            <person name="Huttunen S."/>
            <person name="Landis J.B."/>
            <person name="Wickett N.J."/>
            <person name="Johnson M.G."/>
            <person name="Rensing S.A."/>
            <person name="Grimwood J."/>
            <person name="Schmutz J."/>
            <person name="Mcdaniel S.F."/>
        </authorList>
    </citation>
    <scope>NUCLEOTIDE SEQUENCE</scope>
    <source>
        <strain evidence="3">R40</strain>
    </source>
</reference>
<dbReference type="Pfam" id="PF01764">
    <property type="entry name" value="Lipase_3"/>
    <property type="match status" value="1"/>
</dbReference>
<dbReference type="PANTHER" id="PTHR46483:SF4">
    <property type="entry name" value="PHOSPHOLIPASE A1 PLIP2, CHLOROPLASTIC"/>
    <property type="match status" value="1"/>
</dbReference>
<organism evidence="3 4">
    <name type="scientific">Ceratodon purpureus</name>
    <name type="common">Fire moss</name>
    <name type="synonym">Dicranum purpureum</name>
    <dbReference type="NCBI Taxonomy" id="3225"/>
    <lineage>
        <taxon>Eukaryota</taxon>
        <taxon>Viridiplantae</taxon>
        <taxon>Streptophyta</taxon>
        <taxon>Embryophyta</taxon>
        <taxon>Bryophyta</taxon>
        <taxon>Bryophytina</taxon>
        <taxon>Bryopsida</taxon>
        <taxon>Dicranidae</taxon>
        <taxon>Pseudoditrichales</taxon>
        <taxon>Ditrichaceae</taxon>
        <taxon>Ceratodon</taxon>
    </lineage>
</organism>